<dbReference type="GO" id="GO:0005829">
    <property type="term" value="C:cytosol"/>
    <property type="evidence" value="ECO:0007669"/>
    <property type="project" value="TreeGrafter"/>
</dbReference>
<feature type="active site" description="Proton donor" evidence="9">
    <location>
        <position position="148"/>
    </location>
</feature>
<evidence type="ECO:0000259" key="11">
    <source>
        <dbReference type="Pfam" id="PF01113"/>
    </source>
</evidence>
<keyword evidence="2 9" id="KW-0963">Cytoplasm</keyword>
<dbReference type="RefSeq" id="WP_079588527.1">
    <property type="nucleotide sequence ID" value="NZ_FUYN01000001.1"/>
</dbReference>
<feature type="binding site" evidence="9">
    <location>
        <begin position="86"/>
        <end position="88"/>
    </location>
    <ligand>
        <name>NAD(+)</name>
        <dbReference type="ChEBI" id="CHEBI:57540"/>
    </ligand>
</feature>
<feature type="binding site" evidence="9">
    <location>
        <position position="36"/>
    </location>
    <ligand>
        <name>NADP(+)</name>
        <dbReference type="ChEBI" id="CHEBI:58349"/>
    </ligand>
</feature>
<dbReference type="SUPFAM" id="SSF51735">
    <property type="entry name" value="NAD(P)-binding Rossmann-fold domains"/>
    <property type="match status" value="1"/>
</dbReference>
<dbReference type="InterPro" id="IPR036291">
    <property type="entry name" value="NAD(P)-bd_dom_sf"/>
</dbReference>
<dbReference type="FunFam" id="3.30.360.10:FF:000009">
    <property type="entry name" value="4-hydroxy-tetrahydrodipicolinate reductase"/>
    <property type="match status" value="1"/>
</dbReference>
<evidence type="ECO:0000256" key="2">
    <source>
        <dbReference type="ARBA" id="ARBA00022490"/>
    </source>
</evidence>
<comment type="caution">
    <text evidence="9">Was originally thought to be a dihydrodipicolinate reductase (DHDPR), catalyzing the conversion of dihydrodipicolinate to tetrahydrodipicolinate. However, it was shown in E.coli that the substrate of the enzymatic reaction is not dihydrodipicolinate (DHDP) but in fact (2S,4S)-4-hydroxy-2,3,4,5-tetrahydrodipicolinic acid (HTPA), the product released by the DapA-catalyzed reaction.</text>
</comment>
<feature type="active site" description="Proton donor/acceptor" evidence="9">
    <location>
        <position position="144"/>
    </location>
</feature>
<comment type="subcellular location">
    <subcellularLocation>
        <location evidence="9">Cytoplasm</location>
    </subcellularLocation>
</comment>
<dbReference type="PANTHER" id="PTHR20836:SF7">
    <property type="entry name" value="4-HYDROXY-TETRAHYDRODIPICOLINATE REDUCTASE"/>
    <property type="match status" value="1"/>
</dbReference>
<accession>A0A1T4ZYP0</accession>
<comment type="catalytic activity">
    <reaction evidence="9">
        <text>(S)-2,3,4,5-tetrahydrodipicolinate + NAD(+) + H2O = (2S,4S)-4-hydroxy-2,3,4,5-tetrahydrodipicolinate + NADH + H(+)</text>
        <dbReference type="Rhea" id="RHEA:35323"/>
        <dbReference type="ChEBI" id="CHEBI:15377"/>
        <dbReference type="ChEBI" id="CHEBI:15378"/>
        <dbReference type="ChEBI" id="CHEBI:16845"/>
        <dbReference type="ChEBI" id="CHEBI:57540"/>
        <dbReference type="ChEBI" id="CHEBI:57945"/>
        <dbReference type="ChEBI" id="CHEBI:67139"/>
        <dbReference type="EC" id="1.17.1.8"/>
    </reaction>
</comment>
<keyword evidence="8 9" id="KW-0457">Lysine biosynthesis</keyword>
<dbReference type="InterPro" id="IPR000846">
    <property type="entry name" value="DapB_N"/>
</dbReference>
<evidence type="ECO:0000256" key="4">
    <source>
        <dbReference type="ARBA" id="ARBA00022857"/>
    </source>
</evidence>
<comment type="pathway">
    <text evidence="9">Amino-acid biosynthesis; L-lysine biosynthesis via DAP pathway; (S)-tetrahydrodipicolinate from L-aspartate: step 4/4.</text>
</comment>
<evidence type="ECO:0000313" key="13">
    <source>
        <dbReference type="EMBL" id="SKB27894.1"/>
    </source>
</evidence>
<dbReference type="GO" id="GO:0050661">
    <property type="term" value="F:NADP binding"/>
    <property type="evidence" value="ECO:0007669"/>
    <property type="project" value="UniProtKB-UniRule"/>
</dbReference>
<dbReference type="PANTHER" id="PTHR20836">
    <property type="entry name" value="DIHYDRODIPICOLINATE REDUCTASE"/>
    <property type="match status" value="1"/>
</dbReference>
<feature type="binding site" evidence="9">
    <location>
        <begin position="154"/>
        <end position="155"/>
    </location>
    <ligand>
        <name>(S)-2,3,4,5-tetrahydrodipicolinate</name>
        <dbReference type="ChEBI" id="CHEBI:16845"/>
    </ligand>
</feature>
<dbReference type="Proteomes" id="UP000243406">
    <property type="component" value="Unassembled WGS sequence"/>
</dbReference>
<dbReference type="CDD" id="cd02274">
    <property type="entry name" value="DHDPR_N"/>
    <property type="match status" value="1"/>
</dbReference>
<dbReference type="Pfam" id="PF01113">
    <property type="entry name" value="DapB_N"/>
    <property type="match status" value="1"/>
</dbReference>
<evidence type="ECO:0000256" key="10">
    <source>
        <dbReference type="NCBIfam" id="TIGR00036"/>
    </source>
</evidence>
<proteinExistence type="inferred from homology"/>
<dbReference type="InterPro" id="IPR022663">
    <property type="entry name" value="DapB_C"/>
</dbReference>
<reference evidence="14" key="1">
    <citation type="submission" date="2017-02" db="EMBL/GenBank/DDBJ databases">
        <authorList>
            <person name="Varghese N."/>
            <person name="Submissions S."/>
        </authorList>
    </citation>
    <scope>NUCLEOTIDE SEQUENCE [LARGE SCALE GENOMIC DNA]</scope>
    <source>
        <strain evidence="14">ATCC 35199</strain>
    </source>
</reference>
<feature type="domain" description="Dihydrodipicolinate reductase C-terminal" evidence="12">
    <location>
        <begin position="116"/>
        <end position="250"/>
    </location>
</feature>
<evidence type="ECO:0000313" key="14">
    <source>
        <dbReference type="Proteomes" id="UP000243406"/>
    </source>
</evidence>
<dbReference type="PROSITE" id="PS01298">
    <property type="entry name" value="DAPB"/>
    <property type="match status" value="1"/>
</dbReference>
<protein>
    <recommendedName>
        <fullName evidence="9 10">4-hydroxy-tetrahydrodipicolinate reductase</fullName>
        <shortName evidence="9">HTPA reductase</shortName>
        <ecNumber evidence="9 10">1.17.1.8</ecNumber>
    </recommendedName>
</protein>
<sequence>MINIGISGINGSMGQIIYKKIVEDDMFNLVMGIDARPELYENKCRVFEKPADSDIYPDLIIDFSHHSCLDELLLFAKEHGISLVLATTGYDAAQIEKIHSYSSDIAILYSANMSFGINLLKTILEKYSRLLDERSYDIEIIEKHHNKKVDAPSGTAYILADAVNSSISTPKNFVNGRQGRTNPRTTNEIGIHAVRGGNIFGEHEVIFAGSSDIIEIKHTALSKDLFADGAIDAAKWLYGKEKGMYCMQDMFEI</sequence>
<comment type="caution">
    <text evidence="9">Lacks conserved residue(s) required for the propagation of feature annotation.</text>
</comment>
<keyword evidence="5 9" id="KW-0220">Diaminopimelate biosynthesis</keyword>
<dbReference type="OrthoDB" id="9790352at2"/>
<keyword evidence="3 9" id="KW-0028">Amino-acid biosynthesis</keyword>
<keyword evidence="6 9" id="KW-0560">Oxidoreductase</keyword>
<dbReference type="GO" id="GO:0016726">
    <property type="term" value="F:oxidoreductase activity, acting on CH or CH2 groups, NAD or NADP as acceptor"/>
    <property type="evidence" value="ECO:0007669"/>
    <property type="project" value="UniProtKB-UniRule"/>
</dbReference>
<keyword evidence="4 9" id="KW-0521">NADP</keyword>
<dbReference type="EMBL" id="FUYN01000001">
    <property type="protein sequence ID" value="SKB27894.1"/>
    <property type="molecule type" value="Genomic_DNA"/>
</dbReference>
<evidence type="ECO:0000256" key="6">
    <source>
        <dbReference type="ARBA" id="ARBA00023002"/>
    </source>
</evidence>
<evidence type="ECO:0000256" key="1">
    <source>
        <dbReference type="ARBA" id="ARBA00006642"/>
    </source>
</evidence>
<dbReference type="UniPathway" id="UPA00034">
    <property type="reaction ID" value="UER00018"/>
</dbReference>
<dbReference type="HAMAP" id="MF_00102">
    <property type="entry name" value="DapB"/>
    <property type="match status" value="1"/>
</dbReference>
<name>A0A1T4ZYP0_9FIRM</name>
<dbReference type="InterPro" id="IPR023940">
    <property type="entry name" value="DHDPR_bac"/>
</dbReference>
<evidence type="ECO:0000259" key="12">
    <source>
        <dbReference type="Pfam" id="PF05173"/>
    </source>
</evidence>
<evidence type="ECO:0000256" key="8">
    <source>
        <dbReference type="ARBA" id="ARBA00023154"/>
    </source>
</evidence>
<dbReference type="GO" id="GO:0051287">
    <property type="term" value="F:NAD binding"/>
    <property type="evidence" value="ECO:0007669"/>
    <property type="project" value="UniProtKB-UniRule"/>
</dbReference>
<feature type="binding site" evidence="9">
    <location>
        <position position="145"/>
    </location>
    <ligand>
        <name>(S)-2,3,4,5-tetrahydrodipicolinate</name>
        <dbReference type="ChEBI" id="CHEBI:16845"/>
    </ligand>
</feature>
<feature type="binding site" evidence="9">
    <location>
        <begin position="8"/>
        <end position="13"/>
    </location>
    <ligand>
        <name>NAD(+)</name>
        <dbReference type="ChEBI" id="CHEBI:57540"/>
    </ligand>
</feature>
<dbReference type="Pfam" id="PF05173">
    <property type="entry name" value="DapB_C"/>
    <property type="match status" value="1"/>
</dbReference>
<feature type="binding site" evidence="9">
    <location>
        <begin position="110"/>
        <end position="113"/>
    </location>
    <ligand>
        <name>NAD(+)</name>
        <dbReference type="ChEBI" id="CHEBI:57540"/>
    </ligand>
</feature>
<dbReference type="EC" id="1.17.1.8" evidence="9 10"/>
<dbReference type="GO" id="GO:0009089">
    <property type="term" value="P:lysine biosynthetic process via diaminopimelate"/>
    <property type="evidence" value="ECO:0007669"/>
    <property type="project" value="UniProtKB-UniRule"/>
</dbReference>
<dbReference type="GO" id="GO:0008839">
    <property type="term" value="F:4-hydroxy-tetrahydrodipicolinate reductase"/>
    <property type="evidence" value="ECO:0007669"/>
    <property type="project" value="UniProtKB-UniRule"/>
</dbReference>
<evidence type="ECO:0000256" key="3">
    <source>
        <dbReference type="ARBA" id="ARBA00022605"/>
    </source>
</evidence>
<evidence type="ECO:0000256" key="9">
    <source>
        <dbReference type="HAMAP-Rule" id="MF_00102"/>
    </source>
</evidence>
<dbReference type="AlphaFoldDB" id="A0A1T4ZYP0"/>
<gene>
    <name evidence="9" type="primary">dapB</name>
    <name evidence="13" type="ORF">SAMN02745120_0553</name>
</gene>
<dbReference type="SUPFAM" id="SSF55347">
    <property type="entry name" value="Glyceraldehyde-3-phosphate dehydrogenase-like, C-terminal domain"/>
    <property type="match status" value="1"/>
</dbReference>
<comment type="function">
    <text evidence="9">Catalyzes the conversion of 4-hydroxy-tetrahydrodipicolinate (HTPA) to tetrahydrodipicolinate.</text>
</comment>
<dbReference type="Gene3D" id="3.30.360.10">
    <property type="entry name" value="Dihydrodipicolinate Reductase, domain 2"/>
    <property type="match status" value="1"/>
</dbReference>
<dbReference type="PIRSF" id="PIRSF000161">
    <property type="entry name" value="DHPR"/>
    <property type="match status" value="1"/>
</dbReference>
<organism evidence="13 14">
    <name type="scientific">Acetoanaerobium noterae</name>
    <dbReference type="NCBI Taxonomy" id="745369"/>
    <lineage>
        <taxon>Bacteria</taxon>
        <taxon>Bacillati</taxon>
        <taxon>Bacillota</taxon>
        <taxon>Clostridia</taxon>
        <taxon>Peptostreptococcales</taxon>
        <taxon>Filifactoraceae</taxon>
        <taxon>Acetoanaerobium</taxon>
    </lineage>
</organism>
<comment type="catalytic activity">
    <reaction evidence="9">
        <text>(S)-2,3,4,5-tetrahydrodipicolinate + NADP(+) + H2O = (2S,4S)-4-hydroxy-2,3,4,5-tetrahydrodipicolinate + NADPH + H(+)</text>
        <dbReference type="Rhea" id="RHEA:35331"/>
        <dbReference type="ChEBI" id="CHEBI:15377"/>
        <dbReference type="ChEBI" id="CHEBI:15378"/>
        <dbReference type="ChEBI" id="CHEBI:16845"/>
        <dbReference type="ChEBI" id="CHEBI:57783"/>
        <dbReference type="ChEBI" id="CHEBI:58349"/>
        <dbReference type="ChEBI" id="CHEBI:67139"/>
        <dbReference type="EC" id="1.17.1.8"/>
    </reaction>
</comment>
<evidence type="ECO:0000256" key="5">
    <source>
        <dbReference type="ARBA" id="ARBA00022915"/>
    </source>
</evidence>
<feature type="domain" description="Dihydrodipicolinate reductase N-terminal" evidence="11">
    <location>
        <begin position="2"/>
        <end position="113"/>
    </location>
</feature>
<keyword evidence="7 9" id="KW-0520">NAD</keyword>
<comment type="subunit">
    <text evidence="9">Homotetramer.</text>
</comment>
<comment type="similarity">
    <text evidence="1 9">Belongs to the DapB family.</text>
</comment>
<dbReference type="Gene3D" id="3.40.50.720">
    <property type="entry name" value="NAD(P)-binding Rossmann-like Domain"/>
    <property type="match status" value="1"/>
</dbReference>
<dbReference type="NCBIfam" id="TIGR00036">
    <property type="entry name" value="dapB"/>
    <property type="match status" value="1"/>
</dbReference>
<dbReference type="GO" id="GO:0019877">
    <property type="term" value="P:diaminopimelate biosynthetic process"/>
    <property type="evidence" value="ECO:0007669"/>
    <property type="project" value="UniProtKB-UniRule"/>
</dbReference>
<dbReference type="InterPro" id="IPR022664">
    <property type="entry name" value="DapB_N_CS"/>
</dbReference>
<keyword evidence="14" id="KW-1185">Reference proteome</keyword>
<evidence type="ECO:0000256" key="7">
    <source>
        <dbReference type="ARBA" id="ARBA00023027"/>
    </source>
</evidence>